<organism evidence="1 2">
    <name type="scientific">Pluteus cervinus</name>
    <dbReference type="NCBI Taxonomy" id="181527"/>
    <lineage>
        <taxon>Eukaryota</taxon>
        <taxon>Fungi</taxon>
        <taxon>Dikarya</taxon>
        <taxon>Basidiomycota</taxon>
        <taxon>Agaricomycotina</taxon>
        <taxon>Agaricomycetes</taxon>
        <taxon>Agaricomycetidae</taxon>
        <taxon>Agaricales</taxon>
        <taxon>Pluteineae</taxon>
        <taxon>Pluteaceae</taxon>
        <taxon>Pluteus</taxon>
    </lineage>
</organism>
<evidence type="ECO:0000313" key="1">
    <source>
        <dbReference type="EMBL" id="TFK63727.1"/>
    </source>
</evidence>
<name>A0ACD3AFV8_9AGAR</name>
<protein>
    <submittedName>
        <fullName evidence="1">Uncharacterized protein</fullName>
    </submittedName>
</protein>
<dbReference type="EMBL" id="ML208508">
    <property type="protein sequence ID" value="TFK63727.1"/>
    <property type="molecule type" value="Genomic_DNA"/>
</dbReference>
<dbReference type="Proteomes" id="UP000308600">
    <property type="component" value="Unassembled WGS sequence"/>
</dbReference>
<keyword evidence="2" id="KW-1185">Reference proteome</keyword>
<gene>
    <name evidence="1" type="ORF">BDN72DRAFT_305555</name>
</gene>
<reference evidence="1 2" key="1">
    <citation type="journal article" date="2019" name="Nat. Ecol. Evol.">
        <title>Megaphylogeny resolves global patterns of mushroom evolution.</title>
        <authorList>
            <person name="Varga T."/>
            <person name="Krizsan K."/>
            <person name="Foldi C."/>
            <person name="Dima B."/>
            <person name="Sanchez-Garcia M."/>
            <person name="Sanchez-Ramirez S."/>
            <person name="Szollosi G.J."/>
            <person name="Szarkandi J.G."/>
            <person name="Papp V."/>
            <person name="Albert L."/>
            <person name="Andreopoulos W."/>
            <person name="Angelini C."/>
            <person name="Antonin V."/>
            <person name="Barry K.W."/>
            <person name="Bougher N.L."/>
            <person name="Buchanan P."/>
            <person name="Buyck B."/>
            <person name="Bense V."/>
            <person name="Catcheside P."/>
            <person name="Chovatia M."/>
            <person name="Cooper J."/>
            <person name="Damon W."/>
            <person name="Desjardin D."/>
            <person name="Finy P."/>
            <person name="Geml J."/>
            <person name="Haridas S."/>
            <person name="Hughes K."/>
            <person name="Justo A."/>
            <person name="Karasinski D."/>
            <person name="Kautmanova I."/>
            <person name="Kiss B."/>
            <person name="Kocsube S."/>
            <person name="Kotiranta H."/>
            <person name="LaButti K.M."/>
            <person name="Lechner B.E."/>
            <person name="Liimatainen K."/>
            <person name="Lipzen A."/>
            <person name="Lukacs Z."/>
            <person name="Mihaltcheva S."/>
            <person name="Morgado L.N."/>
            <person name="Niskanen T."/>
            <person name="Noordeloos M.E."/>
            <person name="Ohm R.A."/>
            <person name="Ortiz-Santana B."/>
            <person name="Ovrebo C."/>
            <person name="Racz N."/>
            <person name="Riley R."/>
            <person name="Savchenko A."/>
            <person name="Shiryaev A."/>
            <person name="Soop K."/>
            <person name="Spirin V."/>
            <person name="Szebenyi C."/>
            <person name="Tomsovsky M."/>
            <person name="Tulloss R.E."/>
            <person name="Uehling J."/>
            <person name="Grigoriev I.V."/>
            <person name="Vagvolgyi C."/>
            <person name="Papp T."/>
            <person name="Martin F.M."/>
            <person name="Miettinen O."/>
            <person name="Hibbett D.S."/>
            <person name="Nagy L.G."/>
        </authorList>
    </citation>
    <scope>NUCLEOTIDE SEQUENCE [LARGE SCALE GENOMIC DNA]</scope>
    <source>
        <strain evidence="1 2">NL-1719</strain>
    </source>
</reference>
<sequence>MTTMLSLNCLVVDTLMQFPIEIGSQKRVSDLQARIWEKVPRLESVSTKILPVSLDAHNAEEELKDTDFCKPQSLLHLKVLSKIFTNIKDDRVHVLIVPPEFDLKCFVFDYNKIITIKISITEVIATLQHAIFPKIPEPYRRNVLSPEINLWRVAYPMSSLEAEYPPTSGPPLKQTQQLSSLFATWPDPHGIHIAVRLSNTSRPHTSSCQNSTYHFI</sequence>
<evidence type="ECO:0000313" key="2">
    <source>
        <dbReference type="Proteomes" id="UP000308600"/>
    </source>
</evidence>
<accession>A0ACD3AFV8</accession>
<proteinExistence type="predicted"/>